<dbReference type="Gene3D" id="6.10.110.10">
    <property type="match status" value="1"/>
</dbReference>
<dbReference type="InterPro" id="IPR009311">
    <property type="entry name" value="IFI6/IFI27-like"/>
</dbReference>
<evidence type="ECO:0000256" key="4">
    <source>
        <dbReference type="ARBA" id="ARBA00022989"/>
    </source>
</evidence>
<comment type="subcellular location">
    <subcellularLocation>
        <location evidence="1">Membrane</location>
        <topology evidence="1">Multi-pass membrane protein</topology>
    </subcellularLocation>
</comment>
<reference evidence="7" key="1">
    <citation type="submission" date="2020-01" db="EMBL/GenBank/DDBJ databases">
        <authorList>
            <person name="Feng Z.H.Z."/>
        </authorList>
    </citation>
    <scope>NUCLEOTIDE SEQUENCE</scope>
    <source>
        <strain evidence="7">CBS107.38</strain>
    </source>
</reference>
<dbReference type="Proteomes" id="UP000596902">
    <property type="component" value="Unassembled WGS sequence"/>
</dbReference>
<evidence type="ECO:0000313" key="7">
    <source>
        <dbReference type="EMBL" id="KAF7676200.1"/>
    </source>
</evidence>
<keyword evidence="5 6" id="KW-0472">Membrane</keyword>
<name>A0A8H7BBE4_9PLEO</name>
<reference evidence="7" key="2">
    <citation type="submission" date="2020-08" db="EMBL/GenBank/DDBJ databases">
        <title>Draft Genome Sequence of Cumin Blight Pathogen Alternaria burnsii.</title>
        <authorList>
            <person name="Feng Z."/>
        </authorList>
    </citation>
    <scope>NUCLEOTIDE SEQUENCE</scope>
    <source>
        <strain evidence="7">CBS107.38</strain>
    </source>
</reference>
<accession>A0A8H7BBE4</accession>
<evidence type="ECO:0000256" key="6">
    <source>
        <dbReference type="SAM" id="Phobius"/>
    </source>
</evidence>
<proteinExistence type="inferred from homology"/>
<dbReference type="PANTHER" id="PTHR16932">
    <property type="entry name" value="INTERFERON ALPHA-INDUCIBLE PROTEIN 27"/>
    <property type="match status" value="1"/>
</dbReference>
<dbReference type="InterPro" id="IPR038213">
    <property type="entry name" value="IFI6/IFI27-like_sf"/>
</dbReference>
<protein>
    <submittedName>
        <fullName evidence="7">Uncharacterized protein</fullName>
    </submittedName>
</protein>
<organism evidence="7 8">
    <name type="scientific">Alternaria burnsii</name>
    <dbReference type="NCBI Taxonomy" id="1187904"/>
    <lineage>
        <taxon>Eukaryota</taxon>
        <taxon>Fungi</taxon>
        <taxon>Dikarya</taxon>
        <taxon>Ascomycota</taxon>
        <taxon>Pezizomycotina</taxon>
        <taxon>Dothideomycetes</taxon>
        <taxon>Pleosporomycetidae</taxon>
        <taxon>Pleosporales</taxon>
        <taxon>Pleosporineae</taxon>
        <taxon>Pleosporaceae</taxon>
        <taxon>Alternaria</taxon>
        <taxon>Alternaria sect. Alternaria</taxon>
    </lineage>
</organism>
<evidence type="ECO:0000313" key="8">
    <source>
        <dbReference type="Proteomes" id="UP000596902"/>
    </source>
</evidence>
<evidence type="ECO:0000256" key="1">
    <source>
        <dbReference type="ARBA" id="ARBA00004141"/>
    </source>
</evidence>
<dbReference type="GeneID" id="62203930"/>
<dbReference type="PANTHER" id="PTHR16932:SF18">
    <property type="entry name" value="INTERFERON, ALPHA-INDUCIBLE PROTEIN 27-LIKE 2"/>
    <property type="match status" value="1"/>
</dbReference>
<dbReference type="OrthoDB" id="3686831at2759"/>
<sequence length="240" mass="25519">MGFLDNSRKTLGTLGRKVGKHAAPIANSASKHAMSLAQSTFNNANQRLPQLLNEKPHKDFDWKFIDDFGEDMAKRLSSTADDFWQKMNSGDLLKDTGQITLPEIDFSQEDLSGFSERLKDWILFNSELFNALMACIISVILALAIFAGTPTMLGLVGFGPLGVVKGSLAAGYQAVAGPIAARSAFAILTSAGMGGYGLGIVKAIAVGPSCIIAIGTCGIAAVAFLKAVKEDEQCQKEKTE</sequence>
<evidence type="ECO:0000256" key="3">
    <source>
        <dbReference type="ARBA" id="ARBA00022692"/>
    </source>
</evidence>
<keyword evidence="4 6" id="KW-1133">Transmembrane helix</keyword>
<dbReference type="GO" id="GO:0016020">
    <property type="term" value="C:membrane"/>
    <property type="evidence" value="ECO:0007669"/>
    <property type="project" value="UniProtKB-SubCell"/>
</dbReference>
<feature type="transmembrane region" description="Helical" evidence="6">
    <location>
        <begin position="128"/>
        <end position="147"/>
    </location>
</feature>
<dbReference type="EMBL" id="JAAABM010000007">
    <property type="protein sequence ID" value="KAF7676200.1"/>
    <property type="molecule type" value="Genomic_DNA"/>
</dbReference>
<dbReference type="RefSeq" id="XP_038786441.1">
    <property type="nucleotide sequence ID" value="XM_038930752.1"/>
</dbReference>
<evidence type="ECO:0000256" key="2">
    <source>
        <dbReference type="ARBA" id="ARBA00007262"/>
    </source>
</evidence>
<keyword evidence="3 6" id="KW-0812">Transmembrane</keyword>
<keyword evidence="8" id="KW-1185">Reference proteome</keyword>
<gene>
    <name evidence="7" type="ORF">GT037_005705</name>
</gene>
<comment type="similarity">
    <text evidence="2">Belongs to the IFI6/IFI27 family.</text>
</comment>
<comment type="caution">
    <text evidence="7">The sequence shown here is derived from an EMBL/GenBank/DDBJ whole genome shotgun (WGS) entry which is preliminary data.</text>
</comment>
<evidence type="ECO:0000256" key="5">
    <source>
        <dbReference type="ARBA" id="ARBA00023136"/>
    </source>
</evidence>
<feature type="transmembrane region" description="Helical" evidence="6">
    <location>
        <begin position="211"/>
        <end position="228"/>
    </location>
</feature>
<dbReference type="AlphaFoldDB" id="A0A8H7BBE4"/>